<dbReference type="InterPro" id="IPR011604">
    <property type="entry name" value="PDDEXK-like_dom_sf"/>
</dbReference>
<dbReference type="InterPro" id="IPR011335">
    <property type="entry name" value="Restrct_endonuc-II-like"/>
</dbReference>
<feature type="domain" description="PD-(D/E)XK endonuclease-like" evidence="1">
    <location>
        <begin position="8"/>
        <end position="257"/>
    </location>
</feature>
<dbReference type="Gene3D" id="3.90.320.10">
    <property type="match status" value="1"/>
</dbReference>
<protein>
    <recommendedName>
        <fullName evidence="1">PD-(D/E)XK endonuclease-like domain-containing protein</fullName>
    </recommendedName>
</protein>
<dbReference type="InterPro" id="IPR038726">
    <property type="entry name" value="PDDEXK_AddAB-type"/>
</dbReference>
<dbReference type="SUPFAM" id="SSF52980">
    <property type="entry name" value="Restriction endonuclease-like"/>
    <property type="match status" value="1"/>
</dbReference>
<dbReference type="EMBL" id="UINC01006327">
    <property type="protein sequence ID" value="SVA26873.1"/>
    <property type="molecule type" value="Genomic_DNA"/>
</dbReference>
<evidence type="ECO:0000259" key="1">
    <source>
        <dbReference type="Pfam" id="PF12705"/>
    </source>
</evidence>
<gene>
    <name evidence="2" type="ORF">METZ01_LOCUS79727</name>
</gene>
<accession>A0A381UJB7</accession>
<proteinExistence type="predicted"/>
<evidence type="ECO:0000313" key="2">
    <source>
        <dbReference type="EMBL" id="SVA26873.1"/>
    </source>
</evidence>
<dbReference type="AlphaFoldDB" id="A0A381UJB7"/>
<name>A0A381UJB7_9ZZZZ</name>
<reference evidence="2" key="1">
    <citation type="submission" date="2018-05" db="EMBL/GenBank/DDBJ databases">
        <authorList>
            <person name="Lanie J.A."/>
            <person name="Ng W.-L."/>
            <person name="Kazmierczak K.M."/>
            <person name="Andrzejewski T.M."/>
            <person name="Davidsen T.M."/>
            <person name="Wayne K.J."/>
            <person name="Tettelin H."/>
            <person name="Glass J.I."/>
            <person name="Rusch D."/>
            <person name="Podicherti R."/>
            <person name="Tsui H.-C.T."/>
            <person name="Winkler M.E."/>
        </authorList>
    </citation>
    <scope>NUCLEOTIDE SEQUENCE</scope>
</reference>
<organism evidence="2">
    <name type="scientific">marine metagenome</name>
    <dbReference type="NCBI Taxonomy" id="408172"/>
    <lineage>
        <taxon>unclassified sequences</taxon>
        <taxon>metagenomes</taxon>
        <taxon>ecological metagenomes</taxon>
    </lineage>
</organism>
<dbReference type="Pfam" id="PF12705">
    <property type="entry name" value="PDDEXK_1"/>
    <property type="match status" value="1"/>
</dbReference>
<sequence>MTNIMVERFSYSSLETYKKCPSQFRFRYIDKVVKPDEGIEAFMGKRVHEALEHLYDEILKGRLTFIDEIIEKYHQVWEANWHDRIAIVRKENTVKYYYELGERCIALFYRTYSPFDQPVVGTEVEFVFSIDGTKDYMMKGIADRVDYHGKGKYKIHDYKSGKRMMSQKDADKDGQLATYQIGLQYQYDDVEEVKLVWHYLQHAQEVHSQRNSNQINQLVHQTKLRIDEIRGHIQSGDSFSPKESILCNWCYYWEECPKKEMPNPYL</sequence>